<dbReference type="InterPro" id="IPR013551">
    <property type="entry name" value="YicC-like_C"/>
</dbReference>
<dbReference type="AlphaFoldDB" id="A5EV75"/>
<feature type="domain" description="Endoribonuclease YicC-like N-terminal" evidence="6">
    <location>
        <begin position="4"/>
        <end position="151"/>
    </location>
</feature>
<dbReference type="RefSeq" id="WP_012030998.1">
    <property type="nucleotide sequence ID" value="NC_009446.1"/>
</dbReference>
<dbReference type="Proteomes" id="UP000000248">
    <property type="component" value="Chromosome"/>
</dbReference>
<evidence type="ECO:0008006" key="10">
    <source>
        <dbReference type="Google" id="ProtNLM"/>
    </source>
</evidence>
<dbReference type="HOGENOM" id="CLU_076609_0_0_6"/>
<keyword evidence="4" id="KW-0378">Hydrolase</keyword>
<dbReference type="Pfam" id="PF03755">
    <property type="entry name" value="YicC-like_N"/>
    <property type="match status" value="1"/>
</dbReference>
<dbReference type="eggNOG" id="COG1561">
    <property type="taxonomic scope" value="Bacteria"/>
</dbReference>
<evidence type="ECO:0000256" key="5">
    <source>
        <dbReference type="ARBA" id="ARBA00035648"/>
    </source>
</evidence>
<dbReference type="GO" id="GO:0016787">
    <property type="term" value="F:hydrolase activity"/>
    <property type="evidence" value="ECO:0007669"/>
    <property type="project" value="UniProtKB-KW"/>
</dbReference>
<gene>
    <name evidence="8" type="ordered locus">DNO_0665</name>
</gene>
<dbReference type="PANTHER" id="PTHR30636:SF3">
    <property type="entry name" value="UPF0701 PROTEIN YICC"/>
    <property type="match status" value="1"/>
</dbReference>
<protein>
    <recommendedName>
        <fullName evidence="10">YicC family protein</fullName>
    </recommendedName>
</protein>
<evidence type="ECO:0000256" key="4">
    <source>
        <dbReference type="ARBA" id="ARBA00022801"/>
    </source>
</evidence>
<dbReference type="STRING" id="246195.DNO_0665"/>
<evidence type="ECO:0000256" key="2">
    <source>
        <dbReference type="ARBA" id="ARBA00022722"/>
    </source>
</evidence>
<name>A5EV75_DICNV</name>
<evidence type="ECO:0000313" key="9">
    <source>
        <dbReference type="Proteomes" id="UP000000248"/>
    </source>
</evidence>
<evidence type="ECO:0000256" key="1">
    <source>
        <dbReference type="ARBA" id="ARBA00001968"/>
    </source>
</evidence>
<feature type="domain" description="Endoribonuclease YicC-like C-terminal" evidence="7">
    <location>
        <begin position="169"/>
        <end position="286"/>
    </location>
</feature>
<dbReference type="InterPro" id="IPR005229">
    <property type="entry name" value="YicC/YloC-like"/>
</dbReference>
<comment type="cofactor">
    <cofactor evidence="1">
        <name>a divalent metal cation</name>
        <dbReference type="ChEBI" id="CHEBI:60240"/>
    </cofactor>
</comment>
<dbReference type="NCBIfam" id="TIGR00255">
    <property type="entry name" value="YicC/YloC family endoribonuclease"/>
    <property type="match status" value="1"/>
</dbReference>
<proteinExistence type="inferred from homology"/>
<dbReference type="GO" id="GO:0004521">
    <property type="term" value="F:RNA endonuclease activity"/>
    <property type="evidence" value="ECO:0007669"/>
    <property type="project" value="InterPro"/>
</dbReference>
<dbReference type="KEGG" id="dno:DNO_0665"/>
<keyword evidence="3" id="KW-0255">Endonuclease</keyword>
<keyword evidence="9" id="KW-1185">Reference proteome</keyword>
<accession>A5EV75</accession>
<evidence type="ECO:0000256" key="3">
    <source>
        <dbReference type="ARBA" id="ARBA00022759"/>
    </source>
</evidence>
<dbReference type="PANTHER" id="PTHR30636">
    <property type="entry name" value="UPF0701 PROTEIN YICC"/>
    <property type="match status" value="1"/>
</dbReference>
<organism evidence="8 9">
    <name type="scientific">Dichelobacter nodosus (strain VCS1703A)</name>
    <dbReference type="NCBI Taxonomy" id="246195"/>
    <lineage>
        <taxon>Bacteria</taxon>
        <taxon>Pseudomonadati</taxon>
        <taxon>Pseudomonadota</taxon>
        <taxon>Gammaproteobacteria</taxon>
        <taxon>Cardiobacteriales</taxon>
        <taxon>Cardiobacteriaceae</taxon>
        <taxon>Dichelobacter</taxon>
    </lineage>
</organism>
<dbReference type="InterPro" id="IPR013527">
    <property type="entry name" value="YicC-like_N"/>
</dbReference>
<reference evidence="8 9" key="1">
    <citation type="journal article" date="2007" name="Nat. Biotechnol.">
        <title>Genome sequence and identification of candidate vaccine antigens from the animal pathogen Dichelobacter nodosus.</title>
        <authorList>
            <person name="Myers G.S."/>
            <person name="Parker D."/>
            <person name="Al-Hasani K."/>
            <person name="Kennan R.M."/>
            <person name="Seemann T."/>
            <person name="Ren Q."/>
            <person name="Badger J.H."/>
            <person name="Selengut J.D."/>
            <person name="Deboy R.T."/>
            <person name="Tettelin H."/>
            <person name="Boyce J.D."/>
            <person name="McCarl V.P."/>
            <person name="Han X."/>
            <person name="Nelson W.C."/>
            <person name="Madupu R."/>
            <person name="Mohamoud Y."/>
            <person name="Holley T."/>
            <person name="Fedorova N."/>
            <person name="Khouri H."/>
            <person name="Bottomley S.P."/>
            <person name="Whittington R.J."/>
            <person name="Adler B."/>
            <person name="Songer J.G."/>
            <person name="Rood J.I."/>
            <person name="Paulsen I.T."/>
        </authorList>
    </citation>
    <scope>NUCLEOTIDE SEQUENCE [LARGE SCALE GENOMIC DNA]</scope>
    <source>
        <strain evidence="8 9">VCS1703A</strain>
    </source>
</reference>
<evidence type="ECO:0000259" key="7">
    <source>
        <dbReference type="Pfam" id="PF08340"/>
    </source>
</evidence>
<dbReference type="EMBL" id="CP000513">
    <property type="protein sequence ID" value="ABQ13837.1"/>
    <property type="molecule type" value="Genomic_DNA"/>
</dbReference>
<comment type="similarity">
    <text evidence="5">Belongs to the YicC/YloC family.</text>
</comment>
<dbReference type="Pfam" id="PF08340">
    <property type="entry name" value="YicC-like_C"/>
    <property type="match status" value="1"/>
</dbReference>
<sequence length="286" mass="32787">MRMSMTAFARADGEFKGQVFSVEIKTVNHRFLEIAPRLPERLRLLDSALREKCQETFYRGKIDCWVNFHSDRGEKNLVLNTQQLKRWLLIFSDSGAFQSLGKPDWATMLSLPGVMQESLDDDAGLSAAILETFDQALAQVLAMRAREGELIEGTLHEQLNKLEAQVLAIEERVPMISTTLTQQIQEKIATLQLEVDPQRFEQELFFLISKMDIKEEIDRLHFHIDQARNTLADDGAVGRRMDFLMQEFNREANTLGAKVYDNQLSAAAVDLKVIIEQMREQVQNLE</sequence>
<evidence type="ECO:0000259" key="6">
    <source>
        <dbReference type="Pfam" id="PF03755"/>
    </source>
</evidence>
<keyword evidence="2" id="KW-0540">Nuclease</keyword>
<evidence type="ECO:0000313" key="8">
    <source>
        <dbReference type="EMBL" id="ABQ13837.1"/>
    </source>
</evidence>